<dbReference type="Pfam" id="PF19026">
    <property type="entry name" value="UBA_HYPK"/>
    <property type="match status" value="1"/>
</dbReference>
<comment type="caution">
    <text evidence="3">The sequence shown here is derived from an EMBL/GenBank/DDBJ whole genome shotgun (WGS) entry which is preliminary data.</text>
</comment>
<dbReference type="GO" id="GO:0043066">
    <property type="term" value="P:negative regulation of apoptotic process"/>
    <property type="evidence" value="ECO:0007669"/>
    <property type="project" value="TreeGrafter"/>
</dbReference>
<reference evidence="3" key="1">
    <citation type="submission" date="2022-01" db="EMBL/GenBank/DDBJ databases">
        <title>Genome Sequence Resource for Two Populations of Ditylenchus destructor, the Migratory Endoparasitic Phytonematode.</title>
        <authorList>
            <person name="Zhang H."/>
            <person name="Lin R."/>
            <person name="Xie B."/>
        </authorList>
    </citation>
    <scope>NUCLEOTIDE SEQUENCE</scope>
    <source>
        <strain evidence="3">BazhouSP</strain>
    </source>
</reference>
<dbReference type="PANTHER" id="PTHR31184:SF2">
    <property type="entry name" value="HUNTINGTIN-INTERACTING PROTEIN K"/>
    <property type="match status" value="1"/>
</dbReference>
<dbReference type="InterPro" id="IPR052617">
    <property type="entry name" value="Huntingtin-int_K"/>
</dbReference>
<organism evidence="3 4">
    <name type="scientific">Ditylenchus destructor</name>
    <dbReference type="NCBI Taxonomy" id="166010"/>
    <lineage>
        <taxon>Eukaryota</taxon>
        <taxon>Metazoa</taxon>
        <taxon>Ecdysozoa</taxon>
        <taxon>Nematoda</taxon>
        <taxon>Chromadorea</taxon>
        <taxon>Rhabditida</taxon>
        <taxon>Tylenchina</taxon>
        <taxon>Tylenchomorpha</taxon>
        <taxon>Sphaerularioidea</taxon>
        <taxon>Anguinidae</taxon>
        <taxon>Anguininae</taxon>
        <taxon>Ditylenchus</taxon>
    </lineage>
</organism>
<dbReference type="InterPro" id="IPR044034">
    <property type="entry name" value="NAC-like_UBA"/>
</dbReference>
<dbReference type="EMBL" id="JAKKPZ010000001">
    <property type="protein sequence ID" value="KAI1728776.1"/>
    <property type="molecule type" value="Genomic_DNA"/>
</dbReference>
<protein>
    <submittedName>
        <fullName evidence="3">Huntingtin-interacting protein K</fullName>
    </submittedName>
</protein>
<accession>A0AAD4NIE7</accession>
<feature type="region of interest" description="Disordered" evidence="1">
    <location>
        <begin position="1"/>
        <end position="28"/>
    </location>
</feature>
<proteinExistence type="predicted"/>
<evidence type="ECO:0000256" key="1">
    <source>
        <dbReference type="SAM" id="MobiDB-lite"/>
    </source>
</evidence>
<name>A0AAD4NIE7_9BILA</name>
<dbReference type="Proteomes" id="UP001201812">
    <property type="component" value="Unassembled WGS sequence"/>
</dbReference>
<dbReference type="AlphaFoldDB" id="A0AAD4NIE7"/>
<feature type="compositionally biased region" description="Basic and acidic residues" evidence="1">
    <location>
        <begin position="16"/>
        <end position="28"/>
    </location>
</feature>
<gene>
    <name evidence="3" type="ORF">DdX_00979</name>
</gene>
<dbReference type="CDD" id="cd14361">
    <property type="entry name" value="UBA_HYPK"/>
    <property type="match status" value="1"/>
</dbReference>
<sequence length="109" mass="12456">MPLPKSDNAANEDKEEGQVEKDKHRWDAADLEKVTDFHEDKDEMNEVSKESIGKLQSKTQAEAKKIVIRKEDVQVIVDELEVPRSIAERKLIKHEGNLKSALRDLMGFS</sequence>
<evidence type="ECO:0000313" key="4">
    <source>
        <dbReference type="Proteomes" id="UP001201812"/>
    </source>
</evidence>
<dbReference type="GO" id="GO:0050821">
    <property type="term" value="P:protein stabilization"/>
    <property type="evidence" value="ECO:0007669"/>
    <property type="project" value="TreeGrafter"/>
</dbReference>
<dbReference type="PANTHER" id="PTHR31184">
    <property type="entry name" value="HUNTINGTIN-INTERACTING PROTEIN K FAMILY MEMBER"/>
    <property type="match status" value="1"/>
</dbReference>
<keyword evidence="4" id="KW-1185">Reference proteome</keyword>
<evidence type="ECO:0000259" key="2">
    <source>
        <dbReference type="Pfam" id="PF19026"/>
    </source>
</evidence>
<feature type="domain" description="Nascent polypeptide-associated complex subunit alpha-like UBA" evidence="2">
    <location>
        <begin position="66"/>
        <end position="105"/>
    </location>
</feature>
<evidence type="ECO:0000313" key="3">
    <source>
        <dbReference type="EMBL" id="KAI1728776.1"/>
    </source>
</evidence>
<dbReference type="InterPro" id="IPR038922">
    <property type="entry name" value="HYPK_UBA"/>
</dbReference>